<protein>
    <recommendedName>
        <fullName evidence="3">BTB domain-containing protein</fullName>
    </recommendedName>
</protein>
<reference evidence="1 2" key="1">
    <citation type="submission" date="2017-12" db="EMBL/GenBank/DDBJ databases">
        <title>Comparative genomics of Botrytis spp.</title>
        <authorList>
            <person name="Valero-Jimenez C.A."/>
            <person name="Tapia P."/>
            <person name="Veloso J."/>
            <person name="Silva-Moreno E."/>
            <person name="Staats M."/>
            <person name="Valdes J.H."/>
            <person name="Van Kan J.A.L."/>
        </authorList>
    </citation>
    <scope>NUCLEOTIDE SEQUENCE [LARGE SCALE GENOMIC DNA]</scope>
    <source>
        <strain evidence="1 2">Be9601</strain>
    </source>
</reference>
<dbReference type="InterPro" id="IPR011333">
    <property type="entry name" value="SKP1/BTB/POZ_sf"/>
</dbReference>
<evidence type="ECO:0008006" key="3">
    <source>
        <dbReference type="Google" id="ProtNLM"/>
    </source>
</evidence>
<name>A0A4Z1JX43_9HELO</name>
<dbReference type="EMBL" id="PQXM01000354">
    <property type="protein sequence ID" value="TGO73497.1"/>
    <property type="molecule type" value="Genomic_DNA"/>
</dbReference>
<comment type="caution">
    <text evidence="1">The sequence shown here is derived from an EMBL/GenBank/DDBJ whole genome shotgun (WGS) entry which is preliminary data.</text>
</comment>
<dbReference type="OrthoDB" id="194443at2759"/>
<gene>
    <name evidence="1" type="ORF">BELL_0356g00080</name>
</gene>
<proteinExistence type="predicted"/>
<keyword evidence="2" id="KW-1185">Reference proteome</keyword>
<evidence type="ECO:0000313" key="1">
    <source>
        <dbReference type="EMBL" id="TGO73497.1"/>
    </source>
</evidence>
<sequence length="214" mass="24967">MDLTQPTGNTVTVNIDDESYHIHENLLMKDMDFFGTFQAHGSIFVDEEPDVFDAFVQWLYARHFIKNPSIEVALKLWTFGHRISCHKLQNCVMDYIQDYYLFNRECMEVAEVKYIFREAPALRSENVLQIFCVAQLHYQATQDMEYASVRDILLEVTAVVGSYLRFECDNLSDIVDCNPKYRGPREGRWCTFHIHDPGNEKDCAMKPNDDDDPS</sequence>
<dbReference type="AlphaFoldDB" id="A0A4Z1JX43"/>
<evidence type="ECO:0000313" key="2">
    <source>
        <dbReference type="Proteomes" id="UP000297229"/>
    </source>
</evidence>
<organism evidence="1 2">
    <name type="scientific">Botrytis elliptica</name>
    <dbReference type="NCBI Taxonomy" id="278938"/>
    <lineage>
        <taxon>Eukaryota</taxon>
        <taxon>Fungi</taxon>
        <taxon>Dikarya</taxon>
        <taxon>Ascomycota</taxon>
        <taxon>Pezizomycotina</taxon>
        <taxon>Leotiomycetes</taxon>
        <taxon>Helotiales</taxon>
        <taxon>Sclerotiniaceae</taxon>
        <taxon>Botrytis</taxon>
    </lineage>
</organism>
<dbReference type="Proteomes" id="UP000297229">
    <property type="component" value="Unassembled WGS sequence"/>
</dbReference>
<dbReference type="Gene3D" id="3.30.710.10">
    <property type="entry name" value="Potassium Channel Kv1.1, Chain A"/>
    <property type="match status" value="1"/>
</dbReference>
<accession>A0A4Z1JX43</accession>